<dbReference type="Pfam" id="PF02661">
    <property type="entry name" value="Fic"/>
    <property type="match status" value="1"/>
</dbReference>
<evidence type="ECO:0000256" key="3">
    <source>
        <dbReference type="PIRSR" id="PIRSR640198-3"/>
    </source>
</evidence>
<keyword evidence="5" id="KW-0131">Cell cycle</keyword>
<keyword evidence="5" id="KW-0132">Cell division</keyword>
<feature type="domain" description="Fido" evidence="4">
    <location>
        <begin position="92"/>
        <end position="235"/>
    </location>
</feature>
<feature type="site" description="Important for autoinhibition of adenylyltransferase activity" evidence="3">
    <location>
        <position position="41"/>
    </location>
</feature>
<evidence type="ECO:0000256" key="1">
    <source>
        <dbReference type="PIRSR" id="PIRSR640198-1"/>
    </source>
</evidence>
<dbReference type="Proteomes" id="UP000095597">
    <property type="component" value="Unassembled WGS sequence"/>
</dbReference>
<dbReference type="SUPFAM" id="SSF140931">
    <property type="entry name" value="Fic-like"/>
    <property type="match status" value="1"/>
</dbReference>
<protein>
    <submittedName>
        <fullName evidence="5">Protein involved in cell division</fullName>
    </submittedName>
</protein>
<feature type="binding site" evidence="2">
    <location>
        <begin position="131"/>
        <end position="134"/>
    </location>
    <ligand>
        <name>ATP</name>
        <dbReference type="ChEBI" id="CHEBI:30616"/>
    </ligand>
</feature>
<dbReference type="InterPro" id="IPR003812">
    <property type="entry name" value="Fido"/>
</dbReference>
<dbReference type="GO" id="GO:0051301">
    <property type="term" value="P:cell division"/>
    <property type="evidence" value="ECO:0007669"/>
    <property type="project" value="UniProtKB-KW"/>
</dbReference>
<sequence>MSRYKDIVELWKGFGIESSADLESHLENFSILFAYNSGAIENREITYHDTREIFESGKVSGYSGNLKTLFEISNMKDAYRLMLKWFDEKTPLSLESIKEMHYQIAKLTYDQRRWELGERPGQFKKDDRWGVGRHDIAAPVEEVEANLQEDLDEINSYAGSKPLVAAAFFHARFEGVHAFADGNGRCGRALMNYYLITHDHPPVVVYEEDKSQYYKALDEYDETGDLSPLIGFLEAQAEKTWLPTLERYEHSKGEPDLVVSAKNRKHSLSDYLDQADGIGIDALMEQLAEPSDVRTNALELGKDNPAR</sequence>
<dbReference type="GO" id="GO:0005524">
    <property type="term" value="F:ATP binding"/>
    <property type="evidence" value="ECO:0007669"/>
    <property type="project" value="UniProtKB-KW"/>
</dbReference>
<dbReference type="PANTHER" id="PTHR13504:SF38">
    <property type="entry name" value="FIDO DOMAIN-CONTAINING PROTEIN"/>
    <property type="match status" value="1"/>
</dbReference>
<keyword evidence="2" id="KW-0067">ATP-binding</keyword>
<dbReference type="InterPro" id="IPR040198">
    <property type="entry name" value="Fido_containing"/>
</dbReference>
<reference evidence="5 6" key="1">
    <citation type="submission" date="2015-09" db="EMBL/GenBank/DDBJ databases">
        <authorList>
            <consortium name="Pathogen Informatics"/>
        </authorList>
    </citation>
    <scope>NUCLEOTIDE SEQUENCE [LARGE SCALE GENOMIC DNA]</scope>
    <source>
        <strain evidence="5 6">2789STDY5834961</strain>
    </source>
</reference>
<feature type="binding site" evidence="2">
    <location>
        <begin position="213"/>
        <end position="214"/>
    </location>
    <ligand>
        <name>ATP</name>
        <dbReference type="ChEBI" id="CHEBI:30616"/>
    </ligand>
</feature>
<feature type="active site" evidence="1">
    <location>
        <position position="177"/>
    </location>
</feature>
<dbReference type="PROSITE" id="PS51459">
    <property type="entry name" value="FIDO"/>
    <property type="match status" value="1"/>
</dbReference>
<dbReference type="EMBL" id="CYXO01000002">
    <property type="protein sequence ID" value="CUM77512.1"/>
    <property type="molecule type" value="Genomic_DNA"/>
</dbReference>
<organism evidence="5 6">
    <name type="scientific">Dorea longicatena</name>
    <dbReference type="NCBI Taxonomy" id="88431"/>
    <lineage>
        <taxon>Bacteria</taxon>
        <taxon>Bacillati</taxon>
        <taxon>Bacillota</taxon>
        <taxon>Clostridia</taxon>
        <taxon>Lachnospirales</taxon>
        <taxon>Lachnospiraceae</taxon>
        <taxon>Dorea</taxon>
    </lineage>
</organism>
<evidence type="ECO:0000259" key="4">
    <source>
        <dbReference type="PROSITE" id="PS51459"/>
    </source>
</evidence>
<keyword evidence="2" id="KW-0547">Nucleotide-binding</keyword>
<evidence type="ECO:0000256" key="2">
    <source>
        <dbReference type="PIRSR" id="PIRSR640198-2"/>
    </source>
</evidence>
<dbReference type="RefSeq" id="WP_055213576.1">
    <property type="nucleotide sequence ID" value="NZ_CYXO01000002.1"/>
</dbReference>
<dbReference type="AlphaFoldDB" id="A0A173RHY9"/>
<dbReference type="InterPro" id="IPR036597">
    <property type="entry name" value="Fido-like_dom_sf"/>
</dbReference>
<proteinExistence type="predicted"/>
<gene>
    <name evidence="5" type="ORF">ERS852573_00483</name>
</gene>
<name>A0A173RHY9_9FIRM</name>
<feature type="binding site" evidence="2">
    <location>
        <begin position="181"/>
        <end position="188"/>
    </location>
    <ligand>
        <name>ATP</name>
        <dbReference type="ChEBI" id="CHEBI:30616"/>
    </ligand>
</feature>
<dbReference type="Gene3D" id="1.10.3290.10">
    <property type="entry name" value="Fido-like domain"/>
    <property type="match status" value="1"/>
</dbReference>
<accession>A0A173RHY9</accession>
<evidence type="ECO:0000313" key="6">
    <source>
        <dbReference type="Proteomes" id="UP000095597"/>
    </source>
</evidence>
<evidence type="ECO:0000313" key="5">
    <source>
        <dbReference type="EMBL" id="CUM77512.1"/>
    </source>
</evidence>
<dbReference type="PANTHER" id="PTHR13504">
    <property type="entry name" value="FIDO DOMAIN-CONTAINING PROTEIN DDB_G0283145"/>
    <property type="match status" value="1"/>
</dbReference>